<evidence type="ECO:0000256" key="6">
    <source>
        <dbReference type="ARBA" id="ARBA00023212"/>
    </source>
</evidence>
<keyword evidence="5 8" id="KW-0175">Coiled coil</keyword>
<dbReference type="InterPro" id="IPR026201">
    <property type="entry name" value="Cep290"/>
</dbReference>
<dbReference type="GO" id="GO:0035869">
    <property type="term" value="C:ciliary transition zone"/>
    <property type="evidence" value="ECO:0007669"/>
    <property type="project" value="TreeGrafter"/>
</dbReference>
<comment type="subcellular location">
    <subcellularLocation>
        <location evidence="1">Cytoplasm</location>
        <location evidence="1">Cytoskeleton</location>
        <location evidence="1">Cilium basal body</location>
    </subcellularLocation>
    <subcellularLocation>
        <location evidence="2">Cytoplasm</location>
        <location evidence="2">Cytoskeleton</location>
        <location evidence="2">Microtubule organizing center</location>
        <location evidence="2">Centrosome</location>
    </subcellularLocation>
</comment>
<evidence type="ECO:0000313" key="10">
    <source>
        <dbReference type="Proteomes" id="UP000694410"/>
    </source>
</evidence>
<evidence type="ECO:0000256" key="3">
    <source>
        <dbReference type="ARBA" id="ARBA00022490"/>
    </source>
</evidence>
<dbReference type="GO" id="GO:0097711">
    <property type="term" value="P:ciliary basal body-plasma membrane docking"/>
    <property type="evidence" value="ECO:0007669"/>
    <property type="project" value="TreeGrafter"/>
</dbReference>
<dbReference type="Proteomes" id="UP000694410">
    <property type="component" value="Unplaced"/>
</dbReference>
<keyword evidence="10" id="KW-1185">Reference proteome</keyword>
<dbReference type="GO" id="GO:0043010">
    <property type="term" value="P:camera-type eye development"/>
    <property type="evidence" value="ECO:0007669"/>
    <property type="project" value="TreeGrafter"/>
</dbReference>
<dbReference type="GO" id="GO:0034451">
    <property type="term" value="C:centriolar satellite"/>
    <property type="evidence" value="ECO:0007669"/>
    <property type="project" value="TreeGrafter"/>
</dbReference>
<evidence type="ECO:0000313" key="9">
    <source>
        <dbReference type="Ensembl" id="ENSCCEP00000008001.1"/>
    </source>
</evidence>
<protein>
    <submittedName>
        <fullName evidence="9">Centrosomal protein of 290 kDa-like</fullName>
    </submittedName>
</protein>
<sequence length="129" mass="15255">MACFKIAALQKVLDNSVPLSELEVANKQYNALTAKYREMLQKDNLLVQRTTNMEHMERENESLKEQINSLNKELEITKEKLHTVEEAWEQMTKLGKYESYITTLNTKWYIPYKSNTVKYFKIDVSENKI</sequence>
<evidence type="ECO:0000256" key="2">
    <source>
        <dbReference type="ARBA" id="ARBA00004300"/>
    </source>
</evidence>
<dbReference type="PANTHER" id="PTHR18879:SF20">
    <property type="entry name" value="CENTROSOMAL PROTEIN OF 290 KDA"/>
    <property type="match status" value="1"/>
</dbReference>
<name>A0A8C0UJQ3_CYACU</name>
<dbReference type="PANTHER" id="PTHR18879">
    <property type="entry name" value="CENTROSOMAL PROTEIN OF 290 KDA"/>
    <property type="match status" value="1"/>
</dbReference>
<dbReference type="Ensembl" id="ENSCCET00000012776.1">
    <property type="protein sequence ID" value="ENSCCEP00000008001.1"/>
    <property type="gene ID" value="ENSCCEG00000008336.1"/>
</dbReference>
<dbReference type="AlphaFoldDB" id="A0A8C0UJQ3"/>
<keyword evidence="6" id="KW-0206">Cytoskeleton</keyword>
<dbReference type="GO" id="GO:1905349">
    <property type="term" value="P:ciliary transition zone assembly"/>
    <property type="evidence" value="ECO:0007669"/>
    <property type="project" value="TreeGrafter"/>
</dbReference>
<keyword evidence="7" id="KW-0966">Cell projection</keyword>
<keyword evidence="3" id="KW-0963">Cytoplasm</keyword>
<dbReference type="GO" id="GO:0001822">
    <property type="term" value="P:kidney development"/>
    <property type="evidence" value="ECO:0007669"/>
    <property type="project" value="TreeGrafter"/>
</dbReference>
<evidence type="ECO:0000256" key="7">
    <source>
        <dbReference type="ARBA" id="ARBA00023273"/>
    </source>
</evidence>
<proteinExistence type="predicted"/>
<evidence type="ECO:0000256" key="8">
    <source>
        <dbReference type="SAM" id="Coils"/>
    </source>
</evidence>
<reference evidence="9" key="2">
    <citation type="submission" date="2025-09" db="UniProtKB">
        <authorList>
            <consortium name="Ensembl"/>
        </authorList>
    </citation>
    <scope>IDENTIFICATION</scope>
</reference>
<feature type="coiled-coil region" evidence="8">
    <location>
        <begin position="22"/>
        <end position="87"/>
    </location>
</feature>
<evidence type="ECO:0000256" key="5">
    <source>
        <dbReference type="ARBA" id="ARBA00023054"/>
    </source>
</evidence>
<gene>
    <name evidence="9" type="primary">LOC111922520</name>
</gene>
<reference evidence="9" key="1">
    <citation type="submission" date="2025-08" db="UniProtKB">
        <authorList>
            <consortium name="Ensembl"/>
        </authorList>
    </citation>
    <scope>IDENTIFICATION</scope>
</reference>
<accession>A0A8C0UJQ3</accession>
<organism evidence="9 10">
    <name type="scientific">Cyanistes caeruleus</name>
    <name type="common">Eurasian blue tit</name>
    <name type="synonym">Parus caeruleus</name>
    <dbReference type="NCBI Taxonomy" id="156563"/>
    <lineage>
        <taxon>Eukaryota</taxon>
        <taxon>Metazoa</taxon>
        <taxon>Chordata</taxon>
        <taxon>Craniata</taxon>
        <taxon>Vertebrata</taxon>
        <taxon>Euteleostomi</taxon>
        <taxon>Archelosauria</taxon>
        <taxon>Archosauria</taxon>
        <taxon>Dinosauria</taxon>
        <taxon>Saurischia</taxon>
        <taxon>Theropoda</taxon>
        <taxon>Coelurosauria</taxon>
        <taxon>Aves</taxon>
        <taxon>Neognathae</taxon>
        <taxon>Neoaves</taxon>
        <taxon>Telluraves</taxon>
        <taxon>Australaves</taxon>
        <taxon>Passeriformes</taxon>
        <taxon>Paridae</taxon>
        <taxon>Cyanistes</taxon>
    </lineage>
</organism>
<evidence type="ECO:0000256" key="4">
    <source>
        <dbReference type="ARBA" id="ARBA00022794"/>
    </source>
</evidence>
<dbReference type="GO" id="GO:1905515">
    <property type="term" value="P:non-motile cilium assembly"/>
    <property type="evidence" value="ECO:0007669"/>
    <property type="project" value="TreeGrafter"/>
</dbReference>
<keyword evidence="4" id="KW-0970">Cilium biogenesis/degradation</keyword>
<evidence type="ECO:0000256" key="1">
    <source>
        <dbReference type="ARBA" id="ARBA00004120"/>
    </source>
</evidence>